<comment type="caution">
    <text evidence="1">The sequence shown here is derived from an EMBL/GenBank/DDBJ whole genome shotgun (WGS) entry which is preliminary data.</text>
</comment>
<sequence length="114" mass="12675">MTQVPDNRLVLLRATESCKTLDSLRYKLHTLQKKIAKARTNHHSTTPLTPATQDQVMTGLLNEAYTLQFQISTVLAATEEPIPERQRISTPTKTIIREQEHTTTAAPSANAPIA</sequence>
<gene>
    <name evidence="1" type="ORF">BGZ96_008003</name>
</gene>
<proteinExistence type="predicted"/>
<keyword evidence="2" id="KW-1185">Reference proteome</keyword>
<evidence type="ECO:0000313" key="1">
    <source>
        <dbReference type="EMBL" id="KAG0296967.1"/>
    </source>
</evidence>
<protein>
    <submittedName>
        <fullName evidence="1">Uncharacterized protein</fullName>
    </submittedName>
</protein>
<reference evidence="1 2" key="1">
    <citation type="journal article" date="2020" name="Fungal Divers.">
        <title>Resolving the Mortierellaceae phylogeny through synthesis of multi-gene phylogenetics and phylogenomics.</title>
        <authorList>
            <person name="Vandepol N."/>
            <person name="Liber J."/>
            <person name="Desiro A."/>
            <person name="Na H."/>
            <person name="Kennedy M."/>
            <person name="Barry K."/>
            <person name="Grigoriev I.V."/>
            <person name="Miller A.N."/>
            <person name="O'Donnell K."/>
            <person name="Stajich J.E."/>
            <person name="Bonito G."/>
        </authorList>
    </citation>
    <scope>NUCLEOTIDE SEQUENCE [LARGE SCALE GENOMIC DNA]</scope>
    <source>
        <strain evidence="1 2">AD045</strain>
    </source>
</reference>
<name>A0ABQ7KE93_9FUNG</name>
<evidence type="ECO:0000313" key="2">
    <source>
        <dbReference type="Proteomes" id="UP001194696"/>
    </source>
</evidence>
<dbReference type="EMBL" id="JAAAIM010000043">
    <property type="protein sequence ID" value="KAG0296967.1"/>
    <property type="molecule type" value="Genomic_DNA"/>
</dbReference>
<accession>A0ABQ7KE93</accession>
<organism evidence="1 2">
    <name type="scientific">Linnemannia gamsii</name>
    <dbReference type="NCBI Taxonomy" id="64522"/>
    <lineage>
        <taxon>Eukaryota</taxon>
        <taxon>Fungi</taxon>
        <taxon>Fungi incertae sedis</taxon>
        <taxon>Mucoromycota</taxon>
        <taxon>Mortierellomycotina</taxon>
        <taxon>Mortierellomycetes</taxon>
        <taxon>Mortierellales</taxon>
        <taxon>Mortierellaceae</taxon>
        <taxon>Linnemannia</taxon>
    </lineage>
</organism>
<dbReference type="Proteomes" id="UP001194696">
    <property type="component" value="Unassembled WGS sequence"/>
</dbReference>